<keyword evidence="2" id="KW-1185">Reference proteome</keyword>
<dbReference type="SUPFAM" id="SSF111364">
    <property type="entry name" value="Tsx-like channel"/>
    <property type="match status" value="1"/>
</dbReference>
<accession>A0ABV5JFE0</accession>
<dbReference type="InterPro" id="IPR036777">
    <property type="entry name" value="Channel_Tsx-like_sf"/>
</dbReference>
<dbReference type="RefSeq" id="WP_213889893.1">
    <property type="nucleotide sequence ID" value="NZ_JAGFNU010000008.1"/>
</dbReference>
<organism evidence="1 2">
    <name type="scientific">Pseudohalocynthiibacter aestuariivivens</name>
    <dbReference type="NCBI Taxonomy" id="1591409"/>
    <lineage>
        <taxon>Bacteria</taxon>
        <taxon>Pseudomonadati</taxon>
        <taxon>Pseudomonadota</taxon>
        <taxon>Alphaproteobacteria</taxon>
        <taxon>Rhodobacterales</taxon>
        <taxon>Paracoccaceae</taxon>
        <taxon>Pseudohalocynthiibacter</taxon>
    </lineage>
</organism>
<evidence type="ECO:0000313" key="1">
    <source>
        <dbReference type="EMBL" id="MFB9232181.1"/>
    </source>
</evidence>
<evidence type="ECO:0008006" key="3">
    <source>
        <dbReference type="Google" id="ProtNLM"/>
    </source>
</evidence>
<evidence type="ECO:0000313" key="2">
    <source>
        <dbReference type="Proteomes" id="UP001589683"/>
    </source>
</evidence>
<protein>
    <recommendedName>
        <fullName evidence="3">Porin</fullName>
    </recommendedName>
</protein>
<dbReference type="Gene3D" id="2.40.230.20">
    <property type="entry name" value="Nucleoside-specific channel-forming protein, Tsx-like"/>
    <property type="match status" value="1"/>
</dbReference>
<reference evidence="1 2" key="1">
    <citation type="submission" date="2024-09" db="EMBL/GenBank/DDBJ databases">
        <authorList>
            <person name="Sun Q."/>
            <person name="Mori K."/>
        </authorList>
    </citation>
    <scope>NUCLEOTIDE SEQUENCE [LARGE SCALE GENOMIC DNA]</scope>
    <source>
        <strain evidence="1 2">CECT 8726</strain>
    </source>
</reference>
<gene>
    <name evidence="1" type="ORF">ACFFUT_10345</name>
</gene>
<name>A0ABV5JFE0_9RHOB</name>
<comment type="caution">
    <text evidence="1">The sequence shown here is derived from an EMBL/GenBank/DDBJ whole genome shotgun (WGS) entry which is preliminary data.</text>
</comment>
<sequence length="174" mass="18875">MEKLLHKNIAATAVVVASTLAGSGVQAFSTTEAQLHFGDGYRLGRNGLDETARTPITLEHFTAFEHGDVFFFVDLFSDHDGPSTNTQSSRYGEIYGHLNGSALGLSFGESGFISDIGPDFGINQGDDFLVGLYGLRASFNVPGFNVFTFGVYAYDNVTDPFDRNLDTTYQATFV</sequence>
<dbReference type="EMBL" id="JBHMEA010000038">
    <property type="protein sequence ID" value="MFB9232181.1"/>
    <property type="molecule type" value="Genomic_DNA"/>
</dbReference>
<proteinExistence type="predicted"/>
<dbReference type="Proteomes" id="UP001589683">
    <property type="component" value="Unassembled WGS sequence"/>
</dbReference>